<dbReference type="InterPro" id="IPR045297">
    <property type="entry name" value="Complex1_LYR_LYRM4"/>
</dbReference>
<dbReference type="PANTHER" id="PTHR13166:SF7">
    <property type="entry name" value="LYR MOTIF-CONTAINING PROTEIN 4"/>
    <property type="match status" value="1"/>
</dbReference>
<dbReference type="CDD" id="cd20264">
    <property type="entry name" value="Complex1_LYR_LYRM4"/>
    <property type="match status" value="1"/>
</dbReference>
<dbReference type="InterPro" id="IPR008011">
    <property type="entry name" value="Complex1_LYR_dom"/>
</dbReference>
<dbReference type="GO" id="GO:1990221">
    <property type="term" value="C:L-cysteine desulfurase complex"/>
    <property type="evidence" value="ECO:0007669"/>
    <property type="project" value="TreeGrafter"/>
</dbReference>
<dbReference type="FunCoup" id="A0A3B1KG51">
    <property type="interactions" value="1687"/>
</dbReference>
<proteinExistence type="inferred from homology"/>
<feature type="domain" description="Complex 1 LYR protein" evidence="2">
    <location>
        <begin position="7"/>
        <end position="64"/>
    </location>
</feature>
<dbReference type="OrthoDB" id="275715at2759"/>
<comment type="similarity">
    <text evidence="1">Belongs to the complex I LYR family.</text>
</comment>
<evidence type="ECO:0000259" key="2">
    <source>
        <dbReference type="Pfam" id="PF05347"/>
    </source>
</evidence>
<evidence type="ECO:0000256" key="1">
    <source>
        <dbReference type="ARBA" id="ARBA00009508"/>
    </source>
</evidence>
<dbReference type="Proteomes" id="UP000018467">
    <property type="component" value="Unassembled WGS sequence"/>
</dbReference>
<dbReference type="AlphaFoldDB" id="A0A3B1KG51"/>
<dbReference type="GO" id="GO:0016226">
    <property type="term" value="P:iron-sulfur cluster assembly"/>
    <property type="evidence" value="ECO:0007669"/>
    <property type="project" value="InterPro"/>
</dbReference>
<dbReference type="GO" id="GO:0005739">
    <property type="term" value="C:mitochondrion"/>
    <property type="evidence" value="ECO:0007669"/>
    <property type="project" value="TreeGrafter"/>
</dbReference>
<reference evidence="3" key="4">
    <citation type="submission" date="2025-09" db="UniProtKB">
        <authorList>
            <consortium name="Ensembl"/>
        </authorList>
    </citation>
    <scope>IDENTIFICATION</scope>
</reference>
<dbReference type="PANTHER" id="PTHR13166">
    <property type="entry name" value="PROTEIN C6ORF149"/>
    <property type="match status" value="1"/>
</dbReference>
<dbReference type="Pfam" id="PF05347">
    <property type="entry name" value="Complex1_LYR"/>
    <property type="match status" value="1"/>
</dbReference>
<dbReference type="InterPro" id="IPR051522">
    <property type="entry name" value="ISC_assembly_LYR"/>
</dbReference>
<dbReference type="GeneTree" id="ENSGT00940000157289"/>
<accession>A0A3B1KG51</accession>
<evidence type="ECO:0000313" key="4">
    <source>
        <dbReference type="Proteomes" id="UP000018467"/>
    </source>
</evidence>
<dbReference type="Bgee" id="ENSAMXG00000042039">
    <property type="expression patterns" value="Expressed in muscle tissue and 14 other cell types or tissues"/>
</dbReference>
<name>A0A3B1KG51_ASTMX</name>
<reference evidence="4" key="1">
    <citation type="submission" date="2013-03" db="EMBL/GenBank/DDBJ databases">
        <authorList>
            <person name="Jeffery W."/>
            <person name="Warren W."/>
            <person name="Wilson R.K."/>
        </authorList>
    </citation>
    <scope>NUCLEOTIDE SEQUENCE</scope>
    <source>
        <strain evidence="4">female</strain>
    </source>
</reference>
<protein>
    <submittedName>
        <fullName evidence="3">LYR motif containing 4</fullName>
    </submittedName>
</protein>
<reference evidence="4" key="2">
    <citation type="journal article" date="2014" name="Nat. Commun.">
        <title>The cavefish genome reveals candidate genes for eye loss.</title>
        <authorList>
            <person name="McGaugh S.E."/>
            <person name="Gross J.B."/>
            <person name="Aken B."/>
            <person name="Blin M."/>
            <person name="Borowsky R."/>
            <person name="Chalopin D."/>
            <person name="Hinaux H."/>
            <person name="Jeffery W.R."/>
            <person name="Keene A."/>
            <person name="Ma L."/>
            <person name="Minx P."/>
            <person name="Murphy D."/>
            <person name="O'Quin K.E."/>
            <person name="Retaux S."/>
            <person name="Rohner N."/>
            <person name="Searle S.M."/>
            <person name="Stahl B.A."/>
            <person name="Tabin C."/>
            <person name="Volff J.N."/>
            <person name="Yoshizawa M."/>
            <person name="Warren W.C."/>
        </authorList>
    </citation>
    <scope>NUCLEOTIDE SEQUENCE [LARGE SCALE GENOMIC DNA]</scope>
    <source>
        <strain evidence="4">female</strain>
    </source>
</reference>
<dbReference type="Ensembl" id="ENSAMXT00000039946.1">
    <property type="protein sequence ID" value="ENSAMXP00000052856.1"/>
    <property type="gene ID" value="ENSAMXG00000042039.1"/>
</dbReference>
<sequence length="114" mass="12931">MAASSRAQVLSLYRSLLKESRAFPSYNYRTYALRRVRDAFRENRSVKDPQALELLLNKARDSLAIIQRQVLLTPAEQEHGHSRHTIQRSVLSRSLSLSLSLPFPSLLLLSPGSL</sequence>
<organism evidence="3 4">
    <name type="scientific">Astyanax mexicanus</name>
    <name type="common">Blind cave fish</name>
    <name type="synonym">Astyanax fasciatus mexicanus</name>
    <dbReference type="NCBI Taxonomy" id="7994"/>
    <lineage>
        <taxon>Eukaryota</taxon>
        <taxon>Metazoa</taxon>
        <taxon>Chordata</taxon>
        <taxon>Craniata</taxon>
        <taxon>Vertebrata</taxon>
        <taxon>Euteleostomi</taxon>
        <taxon>Actinopterygii</taxon>
        <taxon>Neopterygii</taxon>
        <taxon>Teleostei</taxon>
        <taxon>Ostariophysi</taxon>
        <taxon>Characiformes</taxon>
        <taxon>Characoidei</taxon>
        <taxon>Acestrorhamphidae</taxon>
        <taxon>Acestrorhamphinae</taxon>
        <taxon>Astyanax</taxon>
    </lineage>
</organism>
<reference evidence="3" key="3">
    <citation type="submission" date="2025-08" db="UniProtKB">
        <authorList>
            <consortium name="Ensembl"/>
        </authorList>
    </citation>
    <scope>IDENTIFICATION</scope>
</reference>
<keyword evidence="4" id="KW-1185">Reference proteome</keyword>
<dbReference type="InParanoid" id="A0A3B1KG51"/>
<dbReference type="STRING" id="7994.ENSAMXP00000052856"/>
<evidence type="ECO:0000313" key="3">
    <source>
        <dbReference type="Ensembl" id="ENSAMXP00000052856.1"/>
    </source>
</evidence>